<dbReference type="EMBL" id="UINC01012864">
    <property type="protein sequence ID" value="SVA55921.1"/>
    <property type="molecule type" value="Genomic_DNA"/>
</dbReference>
<dbReference type="GO" id="GO:0046872">
    <property type="term" value="F:metal ion binding"/>
    <property type="evidence" value="ECO:0007669"/>
    <property type="project" value="UniProtKB-KW"/>
</dbReference>
<dbReference type="AlphaFoldDB" id="A0A381WUG1"/>
<organism evidence="6">
    <name type="scientific">marine metagenome</name>
    <dbReference type="NCBI Taxonomy" id="408172"/>
    <lineage>
        <taxon>unclassified sequences</taxon>
        <taxon>metagenomes</taxon>
        <taxon>ecological metagenomes</taxon>
    </lineage>
</organism>
<dbReference type="InterPro" id="IPR024607">
    <property type="entry name" value="Sulfatase_CS"/>
</dbReference>
<keyword evidence="4" id="KW-0106">Calcium</keyword>
<evidence type="ECO:0000256" key="3">
    <source>
        <dbReference type="ARBA" id="ARBA00022801"/>
    </source>
</evidence>
<evidence type="ECO:0000256" key="4">
    <source>
        <dbReference type="ARBA" id="ARBA00022837"/>
    </source>
</evidence>
<proteinExistence type="inferred from homology"/>
<keyword evidence="2" id="KW-0479">Metal-binding</keyword>
<evidence type="ECO:0000313" key="6">
    <source>
        <dbReference type="EMBL" id="SVA55921.1"/>
    </source>
</evidence>
<gene>
    <name evidence="6" type="ORF">METZ01_LOCUS108775</name>
</gene>
<dbReference type="Gene3D" id="3.40.720.10">
    <property type="entry name" value="Alkaline Phosphatase, subunit A"/>
    <property type="match status" value="1"/>
</dbReference>
<feature type="domain" description="Sulfatase N-terminal" evidence="5">
    <location>
        <begin position="18"/>
        <end position="118"/>
    </location>
</feature>
<dbReference type="InterPro" id="IPR017850">
    <property type="entry name" value="Alkaline_phosphatase_core_sf"/>
</dbReference>
<name>A0A381WUG1_9ZZZZ</name>
<evidence type="ECO:0000259" key="5">
    <source>
        <dbReference type="Pfam" id="PF00884"/>
    </source>
</evidence>
<accession>A0A381WUG1</accession>
<comment type="similarity">
    <text evidence="1">Belongs to the sulfatase family.</text>
</comment>
<dbReference type="PANTHER" id="PTHR42693:SF53">
    <property type="entry name" value="ENDO-4-O-SULFATASE"/>
    <property type="match status" value="1"/>
</dbReference>
<dbReference type="InterPro" id="IPR000917">
    <property type="entry name" value="Sulfatase_N"/>
</dbReference>
<evidence type="ECO:0000256" key="2">
    <source>
        <dbReference type="ARBA" id="ARBA00022723"/>
    </source>
</evidence>
<dbReference type="PANTHER" id="PTHR42693">
    <property type="entry name" value="ARYLSULFATASE FAMILY MEMBER"/>
    <property type="match status" value="1"/>
</dbReference>
<evidence type="ECO:0000256" key="1">
    <source>
        <dbReference type="ARBA" id="ARBA00008779"/>
    </source>
</evidence>
<dbReference type="PROSITE" id="PS00523">
    <property type="entry name" value="SULFATASE_1"/>
    <property type="match status" value="1"/>
</dbReference>
<dbReference type="Pfam" id="PF00884">
    <property type="entry name" value="Sulfatase"/>
    <property type="match status" value="1"/>
</dbReference>
<dbReference type="GO" id="GO:0004065">
    <property type="term" value="F:arylsulfatase activity"/>
    <property type="evidence" value="ECO:0007669"/>
    <property type="project" value="TreeGrafter"/>
</dbReference>
<reference evidence="6" key="1">
    <citation type="submission" date="2018-05" db="EMBL/GenBank/DDBJ databases">
        <authorList>
            <person name="Lanie J.A."/>
            <person name="Ng W.-L."/>
            <person name="Kazmierczak K.M."/>
            <person name="Andrzejewski T.M."/>
            <person name="Davidsen T.M."/>
            <person name="Wayne K.J."/>
            <person name="Tettelin H."/>
            <person name="Glass J.I."/>
            <person name="Rusch D."/>
            <person name="Podicherti R."/>
            <person name="Tsui H.-C.T."/>
            <person name="Winkler M.E."/>
        </authorList>
    </citation>
    <scope>NUCLEOTIDE SEQUENCE</scope>
</reference>
<sequence length="118" mass="13116">MKVLFALFIAAVSLSAAPNYVLIFCDDLGYGDLGCYGSKQNRTPRIDQLAREGMRFTDFYSSSPVCTPSRASLMTGCYARRVGMHEDFTGHWVLIPRSRRGLSPNELTLPEALKAEGY</sequence>
<protein>
    <recommendedName>
        <fullName evidence="5">Sulfatase N-terminal domain-containing protein</fullName>
    </recommendedName>
</protein>
<dbReference type="InterPro" id="IPR050738">
    <property type="entry name" value="Sulfatase"/>
</dbReference>
<dbReference type="SUPFAM" id="SSF53649">
    <property type="entry name" value="Alkaline phosphatase-like"/>
    <property type="match status" value="1"/>
</dbReference>
<keyword evidence="3" id="KW-0378">Hydrolase</keyword>
<feature type="non-terminal residue" evidence="6">
    <location>
        <position position="118"/>
    </location>
</feature>